<dbReference type="InterPro" id="IPR036890">
    <property type="entry name" value="HATPase_C_sf"/>
</dbReference>
<evidence type="ECO:0000256" key="1">
    <source>
        <dbReference type="ARBA" id="ARBA00000085"/>
    </source>
</evidence>
<evidence type="ECO:0000313" key="8">
    <source>
        <dbReference type="EMBL" id="REA56940.1"/>
    </source>
</evidence>
<keyword evidence="6" id="KW-1133">Transmembrane helix</keyword>
<evidence type="ECO:0000256" key="3">
    <source>
        <dbReference type="ARBA" id="ARBA00022553"/>
    </source>
</evidence>
<dbReference type="InterPro" id="IPR007891">
    <property type="entry name" value="CHASE3"/>
</dbReference>
<evidence type="ECO:0000256" key="6">
    <source>
        <dbReference type="SAM" id="Phobius"/>
    </source>
</evidence>
<feature type="domain" description="Histidine kinase" evidence="7">
    <location>
        <begin position="244"/>
        <end position="472"/>
    </location>
</feature>
<evidence type="ECO:0000259" key="7">
    <source>
        <dbReference type="PROSITE" id="PS50109"/>
    </source>
</evidence>
<evidence type="ECO:0000256" key="4">
    <source>
        <dbReference type="ARBA" id="ARBA00022679"/>
    </source>
</evidence>
<accession>A0A3D8Y3W9</accession>
<dbReference type="Gene3D" id="3.30.565.10">
    <property type="entry name" value="Histidine kinase-like ATPase, C-terminal domain"/>
    <property type="match status" value="1"/>
</dbReference>
<dbReference type="InterPro" id="IPR003594">
    <property type="entry name" value="HATPase_dom"/>
</dbReference>
<dbReference type="CDD" id="cd00082">
    <property type="entry name" value="HisKA"/>
    <property type="match status" value="1"/>
</dbReference>
<dbReference type="InterPro" id="IPR036097">
    <property type="entry name" value="HisK_dim/P_sf"/>
</dbReference>
<dbReference type="AlphaFoldDB" id="A0A3D8Y3W9"/>
<dbReference type="Gene3D" id="1.10.287.130">
    <property type="match status" value="1"/>
</dbReference>
<dbReference type="EC" id="2.7.13.3" evidence="2"/>
<keyword evidence="4" id="KW-0808">Transferase</keyword>
<evidence type="ECO:0000256" key="5">
    <source>
        <dbReference type="ARBA" id="ARBA00022777"/>
    </source>
</evidence>
<dbReference type="SMART" id="SM00388">
    <property type="entry name" value="HisKA"/>
    <property type="match status" value="1"/>
</dbReference>
<dbReference type="Pfam" id="PF02518">
    <property type="entry name" value="HATPase_c"/>
    <property type="match status" value="1"/>
</dbReference>
<name>A0A3D8Y3W9_9BACT</name>
<dbReference type="InterPro" id="IPR004358">
    <property type="entry name" value="Sig_transdc_His_kin-like_C"/>
</dbReference>
<dbReference type="SUPFAM" id="SSF47384">
    <property type="entry name" value="Homodimeric domain of signal transducing histidine kinase"/>
    <property type="match status" value="1"/>
</dbReference>
<comment type="catalytic activity">
    <reaction evidence="1">
        <text>ATP + protein L-histidine = ADP + protein N-phospho-L-histidine.</text>
        <dbReference type="EC" id="2.7.13.3"/>
    </reaction>
</comment>
<dbReference type="InterPro" id="IPR005467">
    <property type="entry name" value="His_kinase_dom"/>
</dbReference>
<feature type="transmembrane region" description="Helical" evidence="6">
    <location>
        <begin position="191"/>
        <end position="210"/>
    </location>
</feature>
<evidence type="ECO:0000256" key="2">
    <source>
        <dbReference type="ARBA" id="ARBA00012438"/>
    </source>
</evidence>
<keyword evidence="6" id="KW-0472">Membrane</keyword>
<gene>
    <name evidence="8" type="ORF">DSL64_25135</name>
</gene>
<proteinExistence type="predicted"/>
<dbReference type="SUPFAM" id="SSF55874">
    <property type="entry name" value="ATPase domain of HSP90 chaperone/DNA topoisomerase II/histidine kinase"/>
    <property type="match status" value="1"/>
</dbReference>
<dbReference type="InterPro" id="IPR052162">
    <property type="entry name" value="Sensor_kinase/Photoreceptor"/>
</dbReference>
<dbReference type="PRINTS" id="PR00344">
    <property type="entry name" value="BCTRLSENSOR"/>
</dbReference>
<reference evidence="8 9" key="1">
    <citation type="submission" date="2018-07" db="EMBL/GenBank/DDBJ databases">
        <title>Dyadobacter roseus sp. nov., isolated from rose rhizosphere soil.</title>
        <authorList>
            <person name="Chen L."/>
        </authorList>
    </citation>
    <scope>NUCLEOTIDE SEQUENCE [LARGE SCALE GENOMIC DNA]</scope>
    <source>
        <strain evidence="8 9">RS19</strain>
    </source>
</reference>
<comment type="caution">
    <text evidence="8">The sequence shown here is derived from an EMBL/GenBank/DDBJ whole genome shotgun (WGS) entry which is preliminary data.</text>
</comment>
<dbReference type="RefSeq" id="WP_115833717.1">
    <property type="nucleotide sequence ID" value="NZ_QNUL01000032.1"/>
</dbReference>
<dbReference type="InterPro" id="IPR003661">
    <property type="entry name" value="HisK_dim/P_dom"/>
</dbReference>
<dbReference type="EMBL" id="QNUL01000032">
    <property type="protein sequence ID" value="REA56940.1"/>
    <property type="molecule type" value="Genomic_DNA"/>
</dbReference>
<dbReference type="Pfam" id="PF00512">
    <property type="entry name" value="HisKA"/>
    <property type="match status" value="1"/>
</dbReference>
<dbReference type="GO" id="GO:0000155">
    <property type="term" value="F:phosphorelay sensor kinase activity"/>
    <property type="evidence" value="ECO:0007669"/>
    <property type="project" value="InterPro"/>
</dbReference>
<dbReference type="PANTHER" id="PTHR43304:SF1">
    <property type="entry name" value="PAC DOMAIN-CONTAINING PROTEIN"/>
    <property type="match status" value="1"/>
</dbReference>
<dbReference type="SMART" id="SM00387">
    <property type="entry name" value="HATPase_c"/>
    <property type="match status" value="1"/>
</dbReference>
<protein>
    <recommendedName>
        <fullName evidence="2">histidine kinase</fullName>
        <ecNumber evidence="2">2.7.13.3</ecNumber>
    </recommendedName>
</protein>
<feature type="transmembrane region" description="Helical" evidence="6">
    <location>
        <begin position="12"/>
        <end position="34"/>
    </location>
</feature>
<organism evidence="8 9">
    <name type="scientific">Dyadobacter luteus</name>
    <dbReference type="NCBI Taxonomy" id="2259619"/>
    <lineage>
        <taxon>Bacteria</taxon>
        <taxon>Pseudomonadati</taxon>
        <taxon>Bacteroidota</taxon>
        <taxon>Cytophagia</taxon>
        <taxon>Cytophagales</taxon>
        <taxon>Spirosomataceae</taxon>
        <taxon>Dyadobacter</taxon>
    </lineage>
</organism>
<keyword evidence="5" id="KW-0418">Kinase</keyword>
<dbReference type="PROSITE" id="PS50109">
    <property type="entry name" value="HIS_KIN"/>
    <property type="match status" value="1"/>
</dbReference>
<keyword evidence="9" id="KW-1185">Reference proteome</keyword>
<keyword evidence="6" id="KW-0812">Transmembrane</keyword>
<dbReference type="Proteomes" id="UP000256373">
    <property type="component" value="Unassembled WGS sequence"/>
</dbReference>
<dbReference type="PANTHER" id="PTHR43304">
    <property type="entry name" value="PHYTOCHROME-LIKE PROTEIN CPH1"/>
    <property type="match status" value="1"/>
</dbReference>
<dbReference type="OrthoDB" id="9124519at2"/>
<evidence type="ECO:0000313" key="9">
    <source>
        <dbReference type="Proteomes" id="UP000256373"/>
    </source>
</evidence>
<sequence length="475" mass="54541">MRLLRSITEQKLSWFIRSLLGISLLLIVGLSYSYHKINKQLIYFSEKVNHTQRVISAVKETSSGLYEITFLTNSFLFLRDTTYINKSLAALSEFTRITSNLDTLVSDNTVQKQRIHILHKSVDVFREQSMVLLNAGEVSNQSDSFYITYKQLGVEATYIRKLLSDMTDTENMLLQNRLQSKENYSKQILRYNWLIMLVAVIFLSSAFLLLDRELGRNKLYRIELENKIEALARSNSELEQFAYVASHDMQEPLRKIRSFADRIRIKFGAELPDEVNMMLGKIDSSSRRLQSLIHDLLSFSRTVNSGSEAIRLNLSVPLGEARSNLSEIIRERNVTIHCDTLPDLEMHPGQITQLFQNLLSNAIKYQKPDRKPVISIHHELVTGEIIPEIKPAYQELHFHKIRVIDNGIGFKEEFSKKIFVIFQRLHDRNHFEGTGIGLAICKRVVSNHNGYIFAESAEGEGACFTVYLPADSSLS</sequence>
<keyword evidence="3" id="KW-0597">Phosphoprotein</keyword>
<dbReference type="Pfam" id="PF05227">
    <property type="entry name" value="CHASE3"/>
    <property type="match status" value="1"/>
</dbReference>